<keyword evidence="3" id="KW-1185">Reference proteome</keyword>
<organism evidence="2 3">
    <name type="scientific">Fulvitalea axinellae</name>
    <dbReference type="NCBI Taxonomy" id="1182444"/>
    <lineage>
        <taxon>Bacteria</taxon>
        <taxon>Pseudomonadati</taxon>
        <taxon>Bacteroidota</taxon>
        <taxon>Cytophagia</taxon>
        <taxon>Cytophagales</taxon>
        <taxon>Persicobacteraceae</taxon>
        <taxon>Fulvitalea</taxon>
    </lineage>
</organism>
<keyword evidence="2" id="KW-0614">Plasmid</keyword>
<evidence type="ECO:0000313" key="2">
    <source>
        <dbReference type="EMBL" id="BDD11858.1"/>
    </source>
</evidence>
<evidence type="ECO:0000256" key="1">
    <source>
        <dbReference type="SAM" id="SignalP"/>
    </source>
</evidence>
<dbReference type="AlphaFoldDB" id="A0AAU9D768"/>
<dbReference type="KEGG" id="fax:FUAX_42900"/>
<sequence>MNKPSIFFYKLAFVFAFSFTAPNLSAQKVKNDSFAERVKTVDGTVNEILDIISGKKGEKRDWEAFRLLFAPKAQLSVMVHDSVGRGVLRTYTLEEFVRIGMRFYEGDGFIEYELKKTVDEYNGIAHVFQGYYAKELDTEEKGINSFQLYYDGKRWWITSLLWVSDRNGVKLPEKYDKRGA</sequence>
<dbReference type="Proteomes" id="UP001348817">
    <property type="component" value="Plasmid pFA2"/>
</dbReference>
<evidence type="ECO:0008006" key="4">
    <source>
        <dbReference type="Google" id="ProtNLM"/>
    </source>
</evidence>
<reference evidence="2 3" key="1">
    <citation type="submission" date="2021-12" db="EMBL/GenBank/DDBJ databases">
        <title>Genome sequencing of bacteria with rrn-lacking chromosome and rrn-plasmid.</title>
        <authorList>
            <person name="Anda M."/>
            <person name="Iwasaki W."/>
        </authorList>
    </citation>
    <scope>NUCLEOTIDE SEQUENCE [LARGE SCALE GENOMIC DNA]</scope>
    <source>
        <strain evidence="2 3">DSM 100852</strain>
        <plasmid evidence="2 3">pFA2</plasmid>
    </source>
</reference>
<accession>A0AAU9D768</accession>
<feature type="signal peptide" evidence="1">
    <location>
        <begin position="1"/>
        <end position="26"/>
    </location>
</feature>
<evidence type="ECO:0000313" key="3">
    <source>
        <dbReference type="Proteomes" id="UP001348817"/>
    </source>
</evidence>
<gene>
    <name evidence="2" type="ORF">FUAX_42900</name>
</gene>
<protein>
    <recommendedName>
        <fullName evidence="4">Nuclear transport factor 2 family protein</fullName>
    </recommendedName>
</protein>
<dbReference type="Gene3D" id="3.10.450.50">
    <property type="match status" value="1"/>
</dbReference>
<keyword evidence="1" id="KW-0732">Signal</keyword>
<name>A0AAU9D768_9BACT</name>
<feature type="chain" id="PRO_5043762209" description="Nuclear transport factor 2 family protein" evidence="1">
    <location>
        <begin position="27"/>
        <end position="180"/>
    </location>
</feature>
<proteinExistence type="predicted"/>
<dbReference type="EMBL" id="AP025316">
    <property type="protein sequence ID" value="BDD11858.1"/>
    <property type="molecule type" value="Genomic_DNA"/>
</dbReference>
<dbReference type="RefSeq" id="WP_338395261.1">
    <property type="nucleotide sequence ID" value="NZ_AP025316.1"/>
</dbReference>
<geneLocation type="plasmid" evidence="2 3">
    <name>pFA2</name>
</geneLocation>